<dbReference type="InterPro" id="IPR011335">
    <property type="entry name" value="Restrct_endonuc-II-like"/>
</dbReference>
<dbReference type="InterPro" id="IPR011856">
    <property type="entry name" value="tRNA_endonuc-like_dom_sf"/>
</dbReference>
<evidence type="ECO:0000313" key="2">
    <source>
        <dbReference type="EMBL" id="MFL9882028.1"/>
    </source>
</evidence>
<dbReference type="Proteomes" id="UP001629249">
    <property type="component" value="Unassembled WGS sequence"/>
</dbReference>
<dbReference type="InterPro" id="IPR007560">
    <property type="entry name" value="Restrct_endonuc_IV_Mrr"/>
</dbReference>
<feature type="domain" description="Restriction endonuclease type IV Mrr" evidence="1">
    <location>
        <begin position="5"/>
        <end position="114"/>
    </location>
</feature>
<keyword evidence="3" id="KW-1185">Reference proteome</keyword>
<dbReference type="GO" id="GO:0016787">
    <property type="term" value="F:hydrolase activity"/>
    <property type="evidence" value="ECO:0007669"/>
    <property type="project" value="UniProtKB-KW"/>
</dbReference>
<organism evidence="2 3">
    <name type="scientific">Paraburkholderia agricolaris</name>
    <dbReference type="NCBI Taxonomy" id="2152888"/>
    <lineage>
        <taxon>Bacteria</taxon>
        <taxon>Pseudomonadati</taxon>
        <taxon>Pseudomonadota</taxon>
        <taxon>Betaproteobacteria</taxon>
        <taxon>Burkholderiales</taxon>
        <taxon>Burkholderiaceae</taxon>
        <taxon>Paraburkholderia</taxon>
    </lineage>
</organism>
<dbReference type="RefSeq" id="WP_408331903.1">
    <property type="nucleotide sequence ID" value="NZ_JAQQFH010000024.1"/>
</dbReference>
<keyword evidence="2" id="KW-0378">Hydrolase</keyword>
<comment type="caution">
    <text evidence="2">The sequence shown here is derived from an EMBL/GenBank/DDBJ whole genome shotgun (WGS) entry which is preliminary data.</text>
</comment>
<dbReference type="GO" id="GO:0004519">
    <property type="term" value="F:endonuclease activity"/>
    <property type="evidence" value="ECO:0007669"/>
    <property type="project" value="UniProtKB-KW"/>
</dbReference>
<evidence type="ECO:0000259" key="1">
    <source>
        <dbReference type="Pfam" id="PF04471"/>
    </source>
</evidence>
<dbReference type="EC" id="3.1.21.-" evidence="2"/>
<gene>
    <name evidence="2" type="ORF">PQR66_03270</name>
</gene>
<evidence type="ECO:0000313" key="3">
    <source>
        <dbReference type="Proteomes" id="UP001629249"/>
    </source>
</evidence>
<protein>
    <submittedName>
        <fullName evidence="2">Restriction endonuclease</fullName>
        <ecNumber evidence="2">3.1.21.-</ecNumber>
    </submittedName>
</protein>
<reference evidence="2 3" key="1">
    <citation type="journal article" date="2024" name="Chem. Sci.">
        <title>Discovery of megapolipeptins by genome mining of a Burkholderiales bacteria collection.</title>
        <authorList>
            <person name="Paulo B.S."/>
            <person name="Recchia M.J.J."/>
            <person name="Lee S."/>
            <person name="Fergusson C.H."/>
            <person name="Romanowski S.B."/>
            <person name="Hernandez A."/>
            <person name="Krull N."/>
            <person name="Liu D.Y."/>
            <person name="Cavanagh H."/>
            <person name="Bos A."/>
            <person name="Gray C.A."/>
            <person name="Murphy B.T."/>
            <person name="Linington R.G."/>
            <person name="Eustaquio A.S."/>
        </authorList>
    </citation>
    <scope>NUCLEOTIDE SEQUENCE [LARGE SCALE GENOMIC DNA]</scope>
    <source>
        <strain evidence="2 3">RL16-012-BIC-B</strain>
    </source>
</reference>
<accession>A0ABW8ZIC1</accession>
<keyword evidence="2" id="KW-0540">Nuclease</keyword>
<sequence>MFNLNHIDETRFEEFCFDLLKHLDFVNISWRKGTGLAASPSDQGRDIEAELIRRDVDGSVRNEKWFVECKHYTKGVPPDKIQGALAWANSKRPDVLLIIASNFLSNSTKNYLDDYKKENKPPYHLKIWELKDIEHVTTGLQDLRAKYELPTEIPYLNILNKYHITYIASLQINSAEFLIEIMDDLHATHRDRAFDMLYHDVVRPKYRQPTSGKEILAELKIDEDDYPAFREKILKSAERQSPGYIQQIVSFGLAYLFQFANTTAIPEFIKRNEDVAEEFEARSRNPEFSDERRARFMKMAALSRKMASEMPQRTAQYHETYQYICENMIKKLLSEKMYPPKD</sequence>
<proteinExistence type="predicted"/>
<keyword evidence="2" id="KW-0255">Endonuclease</keyword>
<dbReference type="Gene3D" id="3.40.1350.10">
    <property type="match status" value="1"/>
</dbReference>
<dbReference type="Pfam" id="PF04471">
    <property type="entry name" value="Mrr_cat"/>
    <property type="match status" value="1"/>
</dbReference>
<dbReference type="SUPFAM" id="SSF52980">
    <property type="entry name" value="Restriction endonuclease-like"/>
    <property type="match status" value="1"/>
</dbReference>
<dbReference type="EMBL" id="JAQQFN010000002">
    <property type="protein sequence ID" value="MFL9882028.1"/>
    <property type="molecule type" value="Genomic_DNA"/>
</dbReference>
<name>A0ABW8ZIC1_9BURK</name>